<reference evidence="1" key="2">
    <citation type="submission" date="2017-10" db="EMBL/GenBank/DDBJ databases">
        <title>Ladona fulva Genome sequencing and assembly.</title>
        <authorList>
            <person name="Murali S."/>
            <person name="Richards S."/>
            <person name="Bandaranaike D."/>
            <person name="Bellair M."/>
            <person name="Blankenburg K."/>
            <person name="Chao H."/>
            <person name="Dinh H."/>
            <person name="Doddapaneni H."/>
            <person name="Dugan-Rocha S."/>
            <person name="Elkadiri S."/>
            <person name="Gnanaolivu R."/>
            <person name="Hernandez B."/>
            <person name="Skinner E."/>
            <person name="Javaid M."/>
            <person name="Lee S."/>
            <person name="Li M."/>
            <person name="Ming W."/>
            <person name="Munidasa M."/>
            <person name="Muniz J."/>
            <person name="Nguyen L."/>
            <person name="Hughes D."/>
            <person name="Osuji N."/>
            <person name="Pu L.-L."/>
            <person name="Puazo M."/>
            <person name="Qu C."/>
            <person name="Quiroz J."/>
            <person name="Raj R."/>
            <person name="Weissenberger G."/>
            <person name="Xin Y."/>
            <person name="Zou X."/>
            <person name="Han Y."/>
            <person name="Worley K."/>
            <person name="Muzny D."/>
            <person name="Gibbs R."/>
        </authorList>
    </citation>
    <scope>NUCLEOTIDE SEQUENCE</scope>
    <source>
        <strain evidence="1">Sampled in the wild</strain>
    </source>
</reference>
<dbReference type="InterPro" id="IPR016024">
    <property type="entry name" value="ARM-type_fold"/>
</dbReference>
<proteinExistence type="predicted"/>
<sequence length="360" mass="41030">MPTVRAKKTPVRVVPAFTIQAYQKNVMVEGPPKVGSTKQRAVKPTTFRKFYIRGDFPIALEFDTYGHKIGWKVDIDKLDYHHYLPLFFDGLCETAHPYQFFARQGINDMLQSGGSKILPVIPQLCSKDMPTVRAKKTPVRVVPAFTIQAYQKNVMVEGPPKVGSTKQRAVKPTTFRKFYIRGDFPIALEFDTYGHKIGWKVDIDKLDYHHYLPLFFDGLCETAHPYQFFARQGINDMLQSGGSKILPVIPQLVIPIKNALNTRNPEIVCTTLKVIQHLVMSADMVGVALVPYYRQILPMFNLFKNKNVNSGDGIDYGQRKRENVGDLIQETLEILERYGGEDAFINIKYMVPTYESCILN</sequence>
<evidence type="ECO:0000313" key="2">
    <source>
        <dbReference type="Proteomes" id="UP000792457"/>
    </source>
</evidence>
<reference evidence="1" key="1">
    <citation type="submission" date="2013-04" db="EMBL/GenBank/DDBJ databases">
        <authorList>
            <person name="Qu J."/>
            <person name="Murali S.C."/>
            <person name="Bandaranaike D."/>
            <person name="Bellair M."/>
            <person name="Blankenburg K."/>
            <person name="Chao H."/>
            <person name="Dinh H."/>
            <person name="Doddapaneni H."/>
            <person name="Downs B."/>
            <person name="Dugan-Rocha S."/>
            <person name="Elkadiri S."/>
            <person name="Gnanaolivu R.D."/>
            <person name="Hernandez B."/>
            <person name="Javaid M."/>
            <person name="Jayaseelan J.C."/>
            <person name="Lee S."/>
            <person name="Li M."/>
            <person name="Ming W."/>
            <person name="Munidasa M."/>
            <person name="Muniz J."/>
            <person name="Nguyen L."/>
            <person name="Ongeri F."/>
            <person name="Osuji N."/>
            <person name="Pu L.-L."/>
            <person name="Puazo M."/>
            <person name="Qu C."/>
            <person name="Quiroz J."/>
            <person name="Raj R."/>
            <person name="Weissenberger G."/>
            <person name="Xin Y."/>
            <person name="Zou X."/>
            <person name="Han Y."/>
            <person name="Richards S."/>
            <person name="Worley K."/>
            <person name="Muzny D."/>
            <person name="Gibbs R."/>
        </authorList>
    </citation>
    <scope>NUCLEOTIDE SEQUENCE</scope>
    <source>
        <strain evidence="1">Sampled in the wild</strain>
    </source>
</reference>
<dbReference type="GO" id="GO:0051879">
    <property type="term" value="F:Hsp90 protein binding"/>
    <property type="evidence" value="ECO:0007669"/>
    <property type="project" value="TreeGrafter"/>
</dbReference>
<dbReference type="GO" id="GO:0030544">
    <property type="term" value="F:Hsp70 protein binding"/>
    <property type="evidence" value="ECO:0007669"/>
    <property type="project" value="TreeGrafter"/>
</dbReference>
<evidence type="ECO:0000313" key="1">
    <source>
        <dbReference type="EMBL" id="KAG8230958.1"/>
    </source>
</evidence>
<dbReference type="PANTHER" id="PTHR21207:SF2">
    <property type="entry name" value="PARKIN COREGULATED GENE PROTEIN"/>
    <property type="match status" value="1"/>
</dbReference>
<keyword evidence="2" id="KW-1185">Reference proteome</keyword>
<gene>
    <name evidence="1" type="ORF">J437_LFUL010845</name>
</gene>
<dbReference type="OrthoDB" id="5954824at2759"/>
<dbReference type="AlphaFoldDB" id="A0A8K0P3G7"/>
<dbReference type="Proteomes" id="UP000792457">
    <property type="component" value="Unassembled WGS sequence"/>
</dbReference>
<accession>A0A8K0P3G7</accession>
<protein>
    <submittedName>
        <fullName evidence="1">Uncharacterized protein</fullName>
    </submittedName>
</protein>
<dbReference type="SUPFAM" id="SSF48371">
    <property type="entry name" value="ARM repeat"/>
    <property type="match status" value="1"/>
</dbReference>
<dbReference type="InterPro" id="IPR019399">
    <property type="entry name" value="Parkin_co-regulated_protein"/>
</dbReference>
<organism evidence="1 2">
    <name type="scientific">Ladona fulva</name>
    <name type="common">Scarce chaser dragonfly</name>
    <name type="synonym">Libellula fulva</name>
    <dbReference type="NCBI Taxonomy" id="123851"/>
    <lineage>
        <taxon>Eukaryota</taxon>
        <taxon>Metazoa</taxon>
        <taxon>Ecdysozoa</taxon>
        <taxon>Arthropoda</taxon>
        <taxon>Hexapoda</taxon>
        <taxon>Insecta</taxon>
        <taxon>Pterygota</taxon>
        <taxon>Palaeoptera</taxon>
        <taxon>Odonata</taxon>
        <taxon>Epiprocta</taxon>
        <taxon>Anisoptera</taxon>
        <taxon>Libelluloidea</taxon>
        <taxon>Libellulidae</taxon>
        <taxon>Ladona</taxon>
    </lineage>
</organism>
<dbReference type="EMBL" id="KZ308519">
    <property type="protein sequence ID" value="KAG8230958.1"/>
    <property type="molecule type" value="Genomic_DNA"/>
</dbReference>
<name>A0A8K0P3G7_LADFU</name>
<dbReference type="PANTHER" id="PTHR21207">
    <property type="entry name" value="PARKIN COREGULATED GENE PROTEIN PARK2 COREGULATED"/>
    <property type="match status" value="1"/>
</dbReference>
<dbReference type="Pfam" id="PF10274">
    <property type="entry name" value="ParcG"/>
    <property type="match status" value="2"/>
</dbReference>
<comment type="caution">
    <text evidence="1">The sequence shown here is derived from an EMBL/GenBank/DDBJ whole genome shotgun (WGS) entry which is preliminary data.</text>
</comment>